<evidence type="ECO:0008006" key="4">
    <source>
        <dbReference type="Google" id="ProtNLM"/>
    </source>
</evidence>
<keyword evidence="1" id="KW-0732">Signal</keyword>
<evidence type="ECO:0000313" key="3">
    <source>
        <dbReference type="Proteomes" id="UP000229378"/>
    </source>
</evidence>
<evidence type="ECO:0000313" key="2">
    <source>
        <dbReference type="EMBL" id="PHZ29522.1"/>
    </source>
</evidence>
<proteinExistence type="predicted"/>
<protein>
    <recommendedName>
        <fullName evidence="4">DUF2574 domain-containing protein</fullName>
    </recommendedName>
</protein>
<comment type="caution">
    <text evidence="2">The sequence shown here is derived from an EMBL/GenBank/DDBJ whole genome shotgun (WGS) entry which is preliminary data.</text>
</comment>
<organism evidence="2 3">
    <name type="scientific">Yersinia bercovieri</name>
    <dbReference type="NCBI Taxonomy" id="634"/>
    <lineage>
        <taxon>Bacteria</taxon>
        <taxon>Pseudomonadati</taxon>
        <taxon>Pseudomonadota</taxon>
        <taxon>Gammaproteobacteria</taxon>
        <taxon>Enterobacterales</taxon>
        <taxon>Yersiniaceae</taxon>
        <taxon>Yersinia</taxon>
    </lineage>
</organism>
<dbReference type="AlphaFoldDB" id="A0A2G4U8F1"/>
<feature type="chain" id="PRO_5014972365" description="DUF2574 domain-containing protein" evidence="1">
    <location>
        <begin position="20"/>
        <end position="100"/>
    </location>
</feature>
<evidence type="ECO:0000256" key="1">
    <source>
        <dbReference type="SAM" id="SignalP"/>
    </source>
</evidence>
<dbReference type="Proteomes" id="UP000229378">
    <property type="component" value="Unassembled WGS sequence"/>
</dbReference>
<dbReference type="RefSeq" id="WP_005276503.1">
    <property type="nucleotide sequence ID" value="NZ_CABHQH010000187.1"/>
</dbReference>
<dbReference type="EMBL" id="PEHN01000001">
    <property type="protein sequence ID" value="PHZ29522.1"/>
    <property type="molecule type" value="Genomic_DNA"/>
</dbReference>
<gene>
    <name evidence="2" type="ORF">CS533_00200</name>
</gene>
<feature type="signal peptide" evidence="1">
    <location>
        <begin position="1"/>
        <end position="19"/>
    </location>
</feature>
<reference evidence="2 3" key="1">
    <citation type="submission" date="2017-10" db="EMBL/GenBank/DDBJ databases">
        <authorList>
            <person name="Banno H."/>
            <person name="Chua N.-H."/>
        </authorList>
    </citation>
    <scope>NUCLEOTIDE SEQUENCE [LARGE SCALE GENOMIC DNA]</scope>
    <source>
        <strain evidence="2 3">SCPM-O-B-7607</strain>
    </source>
</reference>
<name>A0A2G4U8F1_YERBE</name>
<sequence length="100" mass="10961">MKAIFLMFWLVFFASSSLAQGLSGTIDIRLTIVSSCQVKSSNQNVDTTHDSKANYPAIQCHKGGGLVTEPKISHTFIAPDGMLLSKNSTRQMAQLITVEW</sequence>
<accession>A0A2G4U8F1</accession>